<comment type="caution">
    <text evidence="2">The sequence shown here is derived from an EMBL/GenBank/DDBJ whole genome shotgun (WGS) entry which is preliminary data.</text>
</comment>
<evidence type="ECO:0000313" key="3">
    <source>
        <dbReference type="Proteomes" id="UP000283644"/>
    </source>
</evidence>
<dbReference type="Proteomes" id="UP000283644">
    <property type="component" value="Unassembled WGS sequence"/>
</dbReference>
<gene>
    <name evidence="2" type="ORF">D0Z08_25705</name>
</gene>
<organism evidence="2 3">
    <name type="scientific">Nocardioides immobilis</name>
    <dbReference type="NCBI Taxonomy" id="2049295"/>
    <lineage>
        <taxon>Bacteria</taxon>
        <taxon>Bacillati</taxon>
        <taxon>Actinomycetota</taxon>
        <taxon>Actinomycetes</taxon>
        <taxon>Propionibacteriales</taxon>
        <taxon>Nocardioidaceae</taxon>
        <taxon>Nocardioides</taxon>
    </lineage>
</organism>
<feature type="compositionally biased region" description="Basic residues" evidence="1">
    <location>
        <begin position="35"/>
        <end position="49"/>
    </location>
</feature>
<evidence type="ECO:0000313" key="2">
    <source>
        <dbReference type="EMBL" id="RHW24122.1"/>
    </source>
</evidence>
<dbReference type="AlphaFoldDB" id="A0A417XUK1"/>
<feature type="region of interest" description="Disordered" evidence="1">
    <location>
        <begin position="1"/>
        <end position="81"/>
    </location>
</feature>
<evidence type="ECO:0000256" key="1">
    <source>
        <dbReference type="SAM" id="MobiDB-lite"/>
    </source>
</evidence>
<reference evidence="2 3" key="1">
    <citation type="submission" date="2018-09" db="EMBL/GenBank/DDBJ databases">
        <title>Genome sequencing of Nocardioides immobilis CCTCC AB 2017083 for comparison to Nocardioides silvaticus.</title>
        <authorList>
            <person name="Li C."/>
            <person name="Wang G."/>
        </authorList>
    </citation>
    <scope>NUCLEOTIDE SEQUENCE [LARGE SCALE GENOMIC DNA]</scope>
    <source>
        <strain evidence="2 3">CCTCC AB 2017083</strain>
    </source>
</reference>
<keyword evidence="3" id="KW-1185">Reference proteome</keyword>
<proteinExistence type="predicted"/>
<accession>A0A417XUK1</accession>
<protein>
    <submittedName>
        <fullName evidence="2">Uncharacterized protein</fullName>
    </submittedName>
</protein>
<dbReference type="EMBL" id="QXGH01000035">
    <property type="protein sequence ID" value="RHW24122.1"/>
    <property type="molecule type" value="Genomic_DNA"/>
</dbReference>
<name>A0A417XUK1_9ACTN</name>
<sequence length="93" mass="10185">MADERPTQHCSVHGTHWSRHRGLGFDGGRSARSSSRGHGRSHWHGHAHRALPLSPRPGPRGSWNGGGTSDFRSGWLGAGGGRCRLRWLSRNSD</sequence>